<comment type="caution">
    <text evidence="1">The sequence shown here is derived from an EMBL/GenBank/DDBJ whole genome shotgun (WGS) entry which is preliminary data.</text>
</comment>
<evidence type="ECO:0000313" key="2">
    <source>
        <dbReference type="Proteomes" id="UP000713596"/>
    </source>
</evidence>
<protein>
    <submittedName>
        <fullName evidence="1">C39 family peptidase</fullName>
    </submittedName>
</protein>
<proteinExistence type="predicted"/>
<gene>
    <name evidence="1" type="ORF">H9882_07160</name>
</gene>
<organism evidence="1 2">
    <name type="scientific">Candidatus Allofournierella pullistercoris</name>
    <dbReference type="NCBI Taxonomy" id="2838597"/>
    <lineage>
        <taxon>Bacteria</taxon>
        <taxon>Bacillati</taxon>
        <taxon>Bacillota</taxon>
        <taxon>Clostridia</taxon>
        <taxon>Eubacteriales</taxon>
        <taxon>Oscillospiraceae</taxon>
        <taxon>Allofournierella</taxon>
    </lineage>
</organism>
<accession>A0A948WT33</accession>
<reference evidence="1" key="2">
    <citation type="submission" date="2021-04" db="EMBL/GenBank/DDBJ databases">
        <authorList>
            <person name="Gilroy R."/>
        </authorList>
    </citation>
    <scope>NUCLEOTIDE SEQUENCE</scope>
    <source>
        <strain evidence="1">B5_2728</strain>
    </source>
</reference>
<dbReference type="Proteomes" id="UP000713596">
    <property type="component" value="Unassembled WGS sequence"/>
</dbReference>
<evidence type="ECO:0000313" key="1">
    <source>
        <dbReference type="EMBL" id="MBU3806651.1"/>
    </source>
</evidence>
<sequence>MQKHLYLLSGTDAFTRGTLDNVALVENAVGLDQSAGRYLLYGCFTTQEISFPAFRQLAMSWNASTPKGTVVEPQARVLVDGVWTDWLSFGRWSPYIQRESIQQKAEKPAYVQGDTLYVPAGKATHAQMRIYLYTSDDQITPLVQLLAVSVRPAEWHPETAEPYGRLIRLPAYSQRNRDPQLQQGMSAAICLTSMMNRWGQDALPEELAWGMYDFGQGDCFHHGFMTALAGNYGYMAYRAYLSPQQVWELVKQGCSVALRMSYAASQDSAARLGLPHLPDAFADGEDQCMILRGFAVQDNQIQVLVNDSLAPTDREAECSYPAPQFWAAYTGEAIIMQGRCPSMGRVASQRIHCGLIASEQEDCYWFESPQGEILPLDGEALGTLCCTQQPEVAYATTAHKPFFYLERQPDGTVCLKGHLEPGRLTTVYAVHKDGSTFVAQLRPTEKPAEKSPEQPVDTEN</sequence>
<dbReference type="AlphaFoldDB" id="A0A948WT33"/>
<dbReference type="EMBL" id="JAHLFP010000062">
    <property type="protein sequence ID" value="MBU3806651.1"/>
    <property type="molecule type" value="Genomic_DNA"/>
</dbReference>
<reference evidence="1" key="1">
    <citation type="journal article" date="2021" name="PeerJ">
        <title>Extensive microbial diversity within the chicken gut microbiome revealed by metagenomics and culture.</title>
        <authorList>
            <person name="Gilroy R."/>
            <person name="Ravi A."/>
            <person name="Getino M."/>
            <person name="Pursley I."/>
            <person name="Horton D.L."/>
            <person name="Alikhan N.F."/>
            <person name="Baker D."/>
            <person name="Gharbi K."/>
            <person name="Hall N."/>
            <person name="Watson M."/>
            <person name="Adriaenssens E.M."/>
            <person name="Foster-Nyarko E."/>
            <person name="Jarju S."/>
            <person name="Secka A."/>
            <person name="Antonio M."/>
            <person name="Oren A."/>
            <person name="Chaudhuri R.R."/>
            <person name="La Ragione R."/>
            <person name="Hildebrand F."/>
            <person name="Pallen M.J."/>
        </authorList>
    </citation>
    <scope>NUCLEOTIDE SEQUENCE</scope>
    <source>
        <strain evidence="1">B5_2728</strain>
    </source>
</reference>
<name>A0A948WT33_9FIRM</name>